<sequence length="179" mass="20720">MALSELTGILEDFENYHRTEGNSTKAEFDDYSSNQIQSGVEHIKRAPRKRIRKVGSVPYSTDLQRRRRMELLFLRSEVHALECQLTQLQLNYIGEAKPSCRPQPRQETWRNIAIIAYKERCCAENTNQELKKTLSKRVNMLATIQKLLWGKEVLEVRTTCSCGPFLIVTCVTFGRILRA</sequence>
<comment type="caution">
    <text evidence="1">The sequence shown here is derived from an EMBL/GenBank/DDBJ whole genome shotgun (WGS) entry which is preliminary data.</text>
</comment>
<organism evidence="1 2">
    <name type="scientific">Phytophthora megakarya</name>
    <dbReference type="NCBI Taxonomy" id="4795"/>
    <lineage>
        <taxon>Eukaryota</taxon>
        <taxon>Sar</taxon>
        <taxon>Stramenopiles</taxon>
        <taxon>Oomycota</taxon>
        <taxon>Peronosporomycetes</taxon>
        <taxon>Peronosporales</taxon>
        <taxon>Peronosporaceae</taxon>
        <taxon>Phytophthora</taxon>
    </lineage>
</organism>
<reference evidence="2" key="1">
    <citation type="submission" date="2017-03" db="EMBL/GenBank/DDBJ databases">
        <title>Phytopthora megakarya and P. palmivora, two closely related causual agents of cacao black pod achieved similar genome size and gene model numbers by different mechanisms.</title>
        <authorList>
            <person name="Ali S."/>
            <person name="Shao J."/>
            <person name="Larry D.J."/>
            <person name="Kronmiller B."/>
            <person name="Shen D."/>
            <person name="Strem M.D."/>
            <person name="Melnick R.L."/>
            <person name="Guiltinan M.J."/>
            <person name="Tyler B.M."/>
            <person name="Meinhardt L.W."/>
            <person name="Bailey B.A."/>
        </authorList>
    </citation>
    <scope>NUCLEOTIDE SEQUENCE [LARGE SCALE GENOMIC DNA]</scope>
    <source>
        <strain evidence="2">zdho120</strain>
    </source>
</reference>
<keyword evidence="2" id="KW-1185">Reference proteome</keyword>
<dbReference type="Proteomes" id="UP000198211">
    <property type="component" value="Unassembled WGS sequence"/>
</dbReference>
<gene>
    <name evidence="1" type="ORF">PHMEG_00031330</name>
</gene>
<proteinExistence type="predicted"/>
<protein>
    <submittedName>
        <fullName evidence="1">Uncharacterized protein</fullName>
    </submittedName>
</protein>
<evidence type="ECO:0000313" key="1">
    <source>
        <dbReference type="EMBL" id="OWY98014.1"/>
    </source>
</evidence>
<name>A0A225UY85_9STRA</name>
<dbReference type="AlphaFoldDB" id="A0A225UY85"/>
<dbReference type="EMBL" id="NBNE01009846">
    <property type="protein sequence ID" value="OWY98014.1"/>
    <property type="molecule type" value="Genomic_DNA"/>
</dbReference>
<evidence type="ECO:0000313" key="2">
    <source>
        <dbReference type="Proteomes" id="UP000198211"/>
    </source>
</evidence>
<dbReference type="OrthoDB" id="10609691at2759"/>
<accession>A0A225UY85</accession>